<evidence type="ECO:0000313" key="1">
    <source>
        <dbReference type="EMBL" id="KAG2467675.1"/>
    </source>
</evidence>
<dbReference type="RefSeq" id="XP_039603281.1">
    <property type="nucleotide sequence ID" value="XM_039747347.1"/>
</dbReference>
<dbReference type="PANTHER" id="PTHR44665:SF1">
    <property type="entry name" value="DNAJ HOMOLOG SUBFAMILY C MEMBER 14"/>
    <property type="match status" value="1"/>
</dbReference>
<dbReference type="PANTHER" id="PTHR44665">
    <property type="entry name" value="DNAJ HOMOLOG SUBFAMILY C MEMBER 14"/>
    <property type="match status" value="1"/>
</dbReference>
<gene>
    <name evidence="1" type="primary">Dnajc14</name>
    <name evidence="1" type="ORF">GTO96_0014651</name>
</gene>
<dbReference type="SMART" id="SM00271">
    <property type="entry name" value="DnaJ"/>
    <property type="match status" value="1"/>
</dbReference>
<evidence type="ECO:0000313" key="2">
    <source>
        <dbReference type="Proteomes" id="UP000886611"/>
    </source>
</evidence>
<dbReference type="GeneID" id="120525226"/>
<proteinExistence type="predicted"/>
<name>A0A8X7XEN3_POLSE</name>
<feature type="non-terminal residue" evidence="1">
    <location>
        <position position="797"/>
    </location>
</feature>
<dbReference type="AlphaFoldDB" id="A0A8X7XEN3"/>
<dbReference type="Proteomes" id="UP000886611">
    <property type="component" value="Unassembled WGS sequence"/>
</dbReference>
<dbReference type="SUPFAM" id="SSF46565">
    <property type="entry name" value="Chaperone J-domain"/>
    <property type="match status" value="1"/>
</dbReference>
<dbReference type="Pfam" id="PF00226">
    <property type="entry name" value="DnaJ"/>
    <property type="match status" value="1"/>
</dbReference>
<protein>
    <submittedName>
        <fullName evidence="1">DJC14 protein</fullName>
    </submittedName>
</protein>
<dbReference type="GO" id="GO:0050780">
    <property type="term" value="F:dopamine receptor binding"/>
    <property type="evidence" value="ECO:0007669"/>
    <property type="project" value="TreeGrafter"/>
</dbReference>
<dbReference type="EMBL" id="JAATIS010000485">
    <property type="protein sequence ID" value="KAG2467675.1"/>
    <property type="molecule type" value="Genomic_DNA"/>
</dbReference>
<dbReference type="PRINTS" id="PR00625">
    <property type="entry name" value="JDOMAIN"/>
</dbReference>
<sequence>MDKKECSGSIKHKAPTLLQTGTIDGVWCSSHAPHAREPQDTGWTHPLREEEKQPINADHEKWDYDENPFPGKDEEPEGLNSDQVRHTKTRESPVQNGFSVAGTTSGKKCLDNFLSTDSYEDVSVLKTKPGDTELQDPTWVFSSSFDCMTQKEEGFLKNSGPTEGHQGCTCPEDDTINARDSGDFPEHEEGEQGDLDDEQGWSGSISSGFKEGGINWRKGVGNKKARNQANAHKEPDLSQRQCGEPPSSRIPAAFNGAGKQKHARRRNTHPLHQQQKVKGATSWSLLVCWDLLQEAVGPWCLACFRMVVDLIVFVTHRCGEYVEVGGTLAYSCCSELMAQGTDLGSLQGRVWNSARWVQCRARKSLEKLHKSCRWLISITYRLFKMLLALVFLVLMLSIGCLRLFWRWLSSGFRRLMEKCFGPLDQQQNKHNFIAQAVDIFQNLWNMLRETRTWVMLVKAWQKLWAWVQIRTAKLWGPSTLRCPESPSSGAASRYEPGQELERLLAMASMPEEEVDPFKVLGVESNAADSELKKAYRQLAVLVHPDKNKHPRAEEAFKVLRAAWDIVSNPESRREYEMKRMAESEITKSMNEFLAKLQDDLREAMNTMMCSKCEGKHKRFEMDREPAAARYCGDCKQMHAAEEGDFWAESSMLGLRITYFALMDGKVYDITEWAGCQRIGISPDTHRVPYHISFGSRSGTNSGRHRTPSEGSPGSAADLQDILNRIFQGSPNQMPNGGFFSPPPPPGSNTSTSSPGAQNAPGFPFTNPPSGPSRADNGVRTDSSKARRKKKARRPFPR</sequence>
<dbReference type="Gene3D" id="1.10.287.110">
    <property type="entry name" value="DnaJ domain"/>
    <property type="match status" value="1"/>
</dbReference>
<dbReference type="InterPro" id="IPR036869">
    <property type="entry name" value="J_dom_sf"/>
</dbReference>
<comment type="caution">
    <text evidence="1">The sequence shown here is derived from an EMBL/GenBank/DDBJ whole genome shotgun (WGS) entry which is preliminary data.</text>
</comment>
<dbReference type="PROSITE" id="PS50076">
    <property type="entry name" value="DNAJ_2"/>
    <property type="match status" value="1"/>
</dbReference>
<feature type="non-terminal residue" evidence="1">
    <location>
        <position position="1"/>
    </location>
</feature>
<reference evidence="1 2" key="1">
    <citation type="journal article" date="2021" name="Cell">
        <title>Tracing the genetic footprints of vertebrate landing in non-teleost ray-finned fishes.</title>
        <authorList>
            <person name="Bi X."/>
            <person name="Wang K."/>
            <person name="Yang L."/>
            <person name="Pan H."/>
            <person name="Jiang H."/>
            <person name="Wei Q."/>
            <person name="Fang M."/>
            <person name="Yu H."/>
            <person name="Zhu C."/>
            <person name="Cai Y."/>
            <person name="He Y."/>
            <person name="Gan X."/>
            <person name="Zeng H."/>
            <person name="Yu D."/>
            <person name="Zhu Y."/>
            <person name="Jiang H."/>
            <person name="Qiu Q."/>
            <person name="Yang H."/>
            <person name="Zhang Y.E."/>
            <person name="Wang W."/>
            <person name="Zhu M."/>
            <person name="He S."/>
            <person name="Zhang G."/>
        </authorList>
    </citation>
    <scope>NUCLEOTIDE SEQUENCE [LARGE SCALE GENOMIC DNA]</scope>
    <source>
        <strain evidence="1">Bchr_013</strain>
    </source>
</reference>
<keyword evidence="2" id="KW-1185">Reference proteome</keyword>
<dbReference type="InterPro" id="IPR001623">
    <property type="entry name" value="DnaJ_domain"/>
</dbReference>
<dbReference type="InterPro" id="IPR032843">
    <property type="entry name" value="Jiv"/>
</dbReference>
<dbReference type="InterPro" id="IPR052317">
    <property type="entry name" value="Viral_replicn-host_int_reg"/>
</dbReference>
<dbReference type="OrthoDB" id="1507364at2759"/>
<organism evidence="1 2">
    <name type="scientific">Polypterus senegalus</name>
    <name type="common">Senegal bichir</name>
    <dbReference type="NCBI Taxonomy" id="55291"/>
    <lineage>
        <taxon>Eukaryota</taxon>
        <taxon>Metazoa</taxon>
        <taxon>Chordata</taxon>
        <taxon>Craniata</taxon>
        <taxon>Vertebrata</taxon>
        <taxon>Euteleostomi</taxon>
        <taxon>Actinopterygii</taxon>
        <taxon>Polypteriformes</taxon>
        <taxon>Polypteridae</taxon>
        <taxon>Polypterus</taxon>
    </lineage>
</organism>
<accession>A0A8X7XEN3</accession>
<dbReference type="Pfam" id="PF14901">
    <property type="entry name" value="Jiv90"/>
    <property type="match status" value="1"/>
</dbReference>
<dbReference type="CDD" id="cd06257">
    <property type="entry name" value="DnaJ"/>
    <property type="match status" value="1"/>
</dbReference>